<protein>
    <recommendedName>
        <fullName evidence="2">DUF7907 domain-containing protein</fullName>
    </recommendedName>
</protein>
<dbReference type="InterPro" id="IPR057229">
    <property type="entry name" value="DUF7907"/>
</dbReference>
<evidence type="ECO:0000259" key="2">
    <source>
        <dbReference type="Pfam" id="PF25484"/>
    </source>
</evidence>
<comment type="caution">
    <text evidence="3">The sequence shown here is derived from an EMBL/GenBank/DDBJ whole genome shotgun (WGS) entry which is preliminary data.</text>
</comment>
<feature type="signal peptide" evidence="1">
    <location>
        <begin position="1"/>
        <end position="21"/>
    </location>
</feature>
<name>A0AA39WXH7_9PEZI</name>
<accession>A0AA39WXH7</accession>
<sequence>MKVTFAARALAVLAGSTTASAQYNQPDDLITSAPFYLQLSAPDNSSIDGRFLEACHSGAGASTLCVGKLTPPLRRPHIGRFFLNHTGDVNQGIIINERPMINADEGRRQWMLKEPLRLVLSAGTNVGLTWFSPESFNYNLLPQIKFTTAGLSIPISVDDTKFKEGIMPELTGRDADSWYACWVMAIPYYYEALAWVTGPAPQNPTCRPVKVTKVDVEA</sequence>
<organism evidence="3 4">
    <name type="scientific">Immersiella caudata</name>
    <dbReference type="NCBI Taxonomy" id="314043"/>
    <lineage>
        <taxon>Eukaryota</taxon>
        <taxon>Fungi</taxon>
        <taxon>Dikarya</taxon>
        <taxon>Ascomycota</taxon>
        <taxon>Pezizomycotina</taxon>
        <taxon>Sordariomycetes</taxon>
        <taxon>Sordariomycetidae</taxon>
        <taxon>Sordariales</taxon>
        <taxon>Lasiosphaeriaceae</taxon>
        <taxon>Immersiella</taxon>
    </lineage>
</organism>
<dbReference type="Proteomes" id="UP001175000">
    <property type="component" value="Unassembled WGS sequence"/>
</dbReference>
<evidence type="ECO:0000313" key="4">
    <source>
        <dbReference type="Proteomes" id="UP001175000"/>
    </source>
</evidence>
<proteinExistence type="predicted"/>
<keyword evidence="4" id="KW-1185">Reference proteome</keyword>
<evidence type="ECO:0000313" key="3">
    <source>
        <dbReference type="EMBL" id="KAK0623187.1"/>
    </source>
</evidence>
<gene>
    <name evidence="3" type="ORF">B0T14DRAFT_167269</name>
</gene>
<dbReference type="Pfam" id="PF25484">
    <property type="entry name" value="DUF7907"/>
    <property type="match status" value="1"/>
</dbReference>
<feature type="chain" id="PRO_5041268417" description="DUF7907 domain-containing protein" evidence="1">
    <location>
        <begin position="22"/>
        <end position="218"/>
    </location>
</feature>
<dbReference type="AlphaFoldDB" id="A0AA39WXH7"/>
<evidence type="ECO:0000256" key="1">
    <source>
        <dbReference type="SAM" id="SignalP"/>
    </source>
</evidence>
<dbReference type="EMBL" id="JAULSU010000003">
    <property type="protein sequence ID" value="KAK0623187.1"/>
    <property type="molecule type" value="Genomic_DNA"/>
</dbReference>
<feature type="domain" description="DUF7907" evidence="2">
    <location>
        <begin position="32"/>
        <end position="212"/>
    </location>
</feature>
<reference evidence="3" key="1">
    <citation type="submission" date="2023-06" db="EMBL/GenBank/DDBJ databases">
        <title>Genome-scale phylogeny and comparative genomics of the fungal order Sordariales.</title>
        <authorList>
            <consortium name="Lawrence Berkeley National Laboratory"/>
            <person name="Hensen N."/>
            <person name="Bonometti L."/>
            <person name="Westerberg I."/>
            <person name="Brannstrom I.O."/>
            <person name="Guillou S."/>
            <person name="Cros-Aarteil S."/>
            <person name="Calhoun S."/>
            <person name="Haridas S."/>
            <person name="Kuo A."/>
            <person name="Mondo S."/>
            <person name="Pangilinan J."/>
            <person name="Riley R."/>
            <person name="Labutti K."/>
            <person name="Andreopoulos B."/>
            <person name="Lipzen A."/>
            <person name="Chen C."/>
            <person name="Yanf M."/>
            <person name="Daum C."/>
            <person name="Ng V."/>
            <person name="Clum A."/>
            <person name="Steindorff A."/>
            <person name="Ohm R."/>
            <person name="Martin F."/>
            <person name="Silar P."/>
            <person name="Natvig D."/>
            <person name="Lalanne C."/>
            <person name="Gautier V."/>
            <person name="Ament-Velasquez S.L."/>
            <person name="Kruys A."/>
            <person name="Hutchinson M.I."/>
            <person name="Powell A.J."/>
            <person name="Barry K."/>
            <person name="Miller A.N."/>
            <person name="Grigoriev I.V."/>
            <person name="Debuchy R."/>
            <person name="Gladieux P."/>
            <person name="Thoren M.H."/>
            <person name="Johannesson H."/>
        </authorList>
    </citation>
    <scope>NUCLEOTIDE SEQUENCE</scope>
    <source>
        <strain evidence="3">CBS 606.72</strain>
    </source>
</reference>
<keyword evidence="1" id="KW-0732">Signal</keyword>